<feature type="compositionally biased region" description="Polar residues" evidence="1">
    <location>
        <begin position="61"/>
        <end position="74"/>
    </location>
</feature>
<feature type="region of interest" description="Disordered" evidence="1">
    <location>
        <begin position="679"/>
        <end position="709"/>
    </location>
</feature>
<evidence type="ECO:0000256" key="1">
    <source>
        <dbReference type="SAM" id="MobiDB-lite"/>
    </source>
</evidence>
<dbReference type="Pfam" id="PF20162">
    <property type="entry name" value="Etd1"/>
    <property type="match status" value="1"/>
</dbReference>
<dbReference type="InterPro" id="IPR045342">
    <property type="entry name" value="Etd1"/>
</dbReference>
<organism evidence="2 3">
    <name type="scientific">Oculimacula yallundae</name>
    <dbReference type="NCBI Taxonomy" id="86028"/>
    <lineage>
        <taxon>Eukaryota</taxon>
        <taxon>Fungi</taxon>
        <taxon>Dikarya</taxon>
        <taxon>Ascomycota</taxon>
        <taxon>Pezizomycotina</taxon>
        <taxon>Leotiomycetes</taxon>
        <taxon>Helotiales</taxon>
        <taxon>Ploettnerulaceae</taxon>
        <taxon>Oculimacula</taxon>
    </lineage>
</organism>
<feature type="compositionally biased region" description="Basic and acidic residues" evidence="1">
    <location>
        <begin position="272"/>
        <end position="282"/>
    </location>
</feature>
<feature type="compositionally biased region" description="Low complexity" evidence="1">
    <location>
        <begin position="456"/>
        <end position="465"/>
    </location>
</feature>
<feature type="compositionally biased region" description="Low complexity" evidence="1">
    <location>
        <begin position="480"/>
        <end position="495"/>
    </location>
</feature>
<comment type="caution">
    <text evidence="2">The sequence shown here is derived from an EMBL/GenBank/DDBJ whole genome shotgun (WGS) entry which is preliminary data.</text>
</comment>
<feature type="compositionally biased region" description="Low complexity" evidence="1">
    <location>
        <begin position="695"/>
        <end position="709"/>
    </location>
</feature>
<dbReference type="EMBL" id="JAZHXI010000010">
    <property type="protein sequence ID" value="KAL2067247.1"/>
    <property type="molecule type" value="Genomic_DNA"/>
</dbReference>
<feature type="region of interest" description="Disordered" evidence="1">
    <location>
        <begin position="723"/>
        <end position="783"/>
    </location>
</feature>
<feature type="compositionally biased region" description="Polar residues" evidence="1">
    <location>
        <begin position="142"/>
        <end position="153"/>
    </location>
</feature>
<evidence type="ECO:0000313" key="2">
    <source>
        <dbReference type="EMBL" id="KAL2067247.1"/>
    </source>
</evidence>
<feature type="compositionally biased region" description="Polar residues" evidence="1">
    <location>
        <begin position="1118"/>
        <end position="1139"/>
    </location>
</feature>
<protein>
    <submittedName>
        <fullName evidence="2">Uncharacterized protein</fullName>
    </submittedName>
</protein>
<reference evidence="2 3" key="1">
    <citation type="journal article" date="2024" name="Commun. Biol.">
        <title>Comparative genomic analysis of thermophilic fungi reveals convergent evolutionary adaptations and gene losses.</title>
        <authorList>
            <person name="Steindorff A.S."/>
            <person name="Aguilar-Pontes M.V."/>
            <person name="Robinson A.J."/>
            <person name="Andreopoulos B."/>
            <person name="LaButti K."/>
            <person name="Kuo A."/>
            <person name="Mondo S."/>
            <person name="Riley R."/>
            <person name="Otillar R."/>
            <person name="Haridas S."/>
            <person name="Lipzen A."/>
            <person name="Grimwood J."/>
            <person name="Schmutz J."/>
            <person name="Clum A."/>
            <person name="Reid I.D."/>
            <person name="Moisan M.C."/>
            <person name="Butler G."/>
            <person name="Nguyen T.T.M."/>
            <person name="Dewar K."/>
            <person name="Conant G."/>
            <person name="Drula E."/>
            <person name="Henrissat B."/>
            <person name="Hansel C."/>
            <person name="Singer S."/>
            <person name="Hutchinson M.I."/>
            <person name="de Vries R.P."/>
            <person name="Natvig D.O."/>
            <person name="Powell A.J."/>
            <person name="Tsang A."/>
            <person name="Grigoriev I.V."/>
        </authorList>
    </citation>
    <scope>NUCLEOTIDE SEQUENCE [LARGE SCALE GENOMIC DNA]</scope>
    <source>
        <strain evidence="2 3">CBS 494.80</strain>
    </source>
</reference>
<feature type="compositionally biased region" description="Low complexity" evidence="1">
    <location>
        <begin position="46"/>
        <end position="59"/>
    </location>
</feature>
<name>A0ABR4CCJ0_9HELO</name>
<feature type="compositionally biased region" description="Polar residues" evidence="1">
    <location>
        <begin position="498"/>
        <end position="521"/>
    </location>
</feature>
<sequence>MKTVPSLVASSTVGIAAAGLALGKPERSSPPRPSSKKRKAGDIAGVVVHNSPNVSSPVSRPGTSSTAITPGSKASNSPTESTPVPPSTLRQRLPKSRAELQNNNSGRRLSLFRAEESLSNSEEETHRESVSSRGSWMRRLSTIPNSHNNSPRSSIGPDSPSLNVSLGSAAPILPNTESSPAQLPPNKLVKRDPSGRASSGPISRNGSGSQVPTLRRPATSHQRSVTLQQQFRDDSKAKDPIHPDPSPRVHVTPSKSGSPASRHAWRLYFESRPTKLSKEKMSGRLSDGAMPNSQSTSRRIILDDSARPTLVKPGSIMVSKNSAAVYYDESFELDDDEFEGVGDVPLPSTEAVEEPQKRARRSLSMHFSSPSSWIQRSGSLRGPKKRGEERSGGKRYSSAPVSTIPGRSISTAHGSTTSRHRPIMDPSLFQRSPISPTEDSSPNDPFAINFARRNRNSSSPLPPLTRLSSFNVDLARLGLSSSSSSAPRRSPSSPAVHTHTTATSVPSTGHASPASMSFVGSANSKAPRFSELTDRASTLIGSDNDMKGFASGDEDDMDFQSETVFDSLRSGATGSLRSHNAPLDSMFDESPPSLNGHSKNKRLSIHEMLANGGFQEGHNRIVEEDEGMSTPVKGGRSSQEDTFQTPVRIRTIDSDRVFPSSPPSFCLATKDFGRLSLDDEEEDEDWTRDDENIDVSGQLSPPSSSLNSRRVSSNFRAALADLTYSGSTNGNSGERPKSNVFDWSEPSTAEKVDLMGNPPRPKTAHVKQIADGRGGRAAGRRGPSALHIRSQSVPVVPDVAGQRDQSKLAPKFGTWGLGAKGVSEDWDGDFDFENNDADGGDEGDVNMENSGMLVPPAIQASQASVVGHVGQIREVCLLVEDLKRLRLLAREKGLLNGPSATLWKEAEGIIALAVPDEEESSLSPPPHSPTSIVFEEEVSEDDDYHESGPDAEDLEISEAPFEVLNRHGRPTGFIYDGNTVRRRSVFSPEDDIFGAGLMNSPPVRDHLRPPLTSPRHSSMKSASDVARSVMETMHQHRSTSDPLLQTMSSQSPNKMPFDTTSLRDLVHRASVLSRTLADLIRKADGPSQSPETSPHRESSPAFTRVFTDPSVSPPKNLLRSQSNNSILSGSIDGSPTRSLGQRMHMMTVV</sequence>
<feature type="region of interest" description="Disordered" evidence="1">
    <location>
        <begin position="1082"/>
        <end position="1149"/>
    </location>
</feature>
<feature type="region of interest" description="Disordered" evidence="1">
    <location>
        <begin position="18"/>
        <end position="296"/>
    </location>
</feature>
<feature type="region of interest" description="Disordered" evidence="1">
    <location>
        <begin position="337"/>
        <end position="465"/>
    </location>
</feature>
<keyword evidence="3" id="KW-1185">Reference proteome</keyword>
<feature type="compositionally biased region" description="Polar residues" evidence="1">
    <location>
        <begin position="219"/>
        <end position="230"/>
    </location>
</feature>
<feature type="compositionally biased region" description="Polar residues" evidence="1">
    <location>
        <begin position="408"/>
        <end position="417"/>
    </location>
</feature>
<evidence type="ECO:0000313" key="3">
    <source>
        <dbReference type="Proteomes" id="UP001595075"/>
    </source>
</evidence>
<feature type="region of interest" description="Disordered" evidence="1">
    <location>
        <begin position="535"/>
        <end position="557"/>
    </location>
</feature>
<gene>
    <name evidence="2" type="ORF">VTL71DRAFT_1671</name>
</gene>
<feature type="compositionally biased region" description="Polar residues" evidence="1">
    <location>
        <begin position="196"/>
        <end position="212"/>
    </location>
</feature>
<feature type="compositionally biased region" description="Basic and acidic residues" evidence="1">
    <location>
        <begin position="231"/>
        <end position="247"/>
    </location>
</feature>
<feature type="compositionally biased region" description="Acidic residues" evidence="1">
    <location>
        <begin position="679"/>
        <end position="693"/>
    </location>
</feature>
<feature type="region of interest" description="Disordered" evidence="1">
    <location>
        <begin position="571"/>
        <end position="596"/>
    </location>
</feature>
<feature type="region of interest" description="Disordered" evidence="1">
    <location>
        <begin position="996"/>
        <end position="1019"/>
    </location>
</feature>
<feature type="region of interest" description="Disordered" evidence="1">
    <location>
        <begin position="480"/>
        <end position="521"/>
    </location>
</feature>
<feature type="compositionally biased region" description="Polar residues" evidence="1">
    <location>
        <begin position="365"/>
        <end position="378"/>
    </location>
</feature>
<proteinExistence type="predicted"/>
<accession>A0ABR4CCJ0</accession>
<feature type="compositionally biased region" description="Polar residues" evidence="1">
    <location>
        <begin position="429"/>
        <end position="443"/>
    </location>
</feature>
<dbReference type="Proteomes" id="UP001595075">
    <property type="component" value="Unassembled WGS sequence"/>
</dbReference>